<dbReference type="Proteomes" id="UP001295740">
    <property type="component" value="Unassembled WGS sequence"/>
</dbReference>
<feature type="signal peptide" evidence="1">
    <location>
        <begin position="1"/>
        <end position="21"/>
    </location>
</feature>
<keyword evidence="1" id="KW-0732">Signal</keyword>
<evidence type="ECO:0000313" key="3">
    <source>
        <dbReference type="Proteomes" id="UP001295740"/>
    </source>
</evidence>
<feature type="chain" id="PRO_5042540993" evidence="1">
    <location>
        <begin position="22"/>
        <end position="459"/>
    </location>
</feature>
<organism evidence="2 3">
    <name type="scientific">Anthostomella pinea</name>
    <dbReference type="NCBI Taxonomy" id="933095"/>
    <lineage>
        <taxon>Eukaryota</taxon>
        <taxon>Fungi</taxon>
        <taxon>Dikarya</taxon>
        <taxon>Ascomycota</taxon>
        <taxon>Pezizomycotina</taxon>
        <taxon>Sordariomycetes</taxon>
        <taxon>Xylariomycetidae</taxon>
        <taxon>Xylariales</taxon>
        <taxon>Xylariaceae</taxon>
        <taxon>Anthostomella</taxon>
    </lineage>
</organism>
<keyword evidence="3" id="KW-1185">Reference proteome</keyword>
<proteinExistence type="predicted"/>
<accession>A0AAI8VYA9</accession>
<reference evidence="2" key="1">
    <citation type="submission" date="2023-10" db="EMBL/GenBank/DDBJ databases">
        <authorList>
            <person name="Hackl T."/>
        </authorList>
    </citation>
    <scope>NUCLEOTIDE SEQUENCE</scope>
</reference>
<evidence type="ECO:0000256" key="1">
    <source>
        <dbReference type="SAM" id="SignalP"/>
    </source>
</evidence>
<gene>
    <name evidence="2" type="ORF">KHLLAP_LOCUS13755</name>
</gene>
<sequence length="459" mass="49869">MASRRITAAATLLSLSTLGLAIPAPAFRSLELFDRMLLGRADGPAECSYLLDDTEASMRAVWDDSGLGTGKFLEDWIKEHGEEDWINKIDEDLYATGESSFWCNSLGGANCPDPDDCTKYLDKKVPQLYWILKAGKTHYELANHINDYLQTQTISDTLAIPDIQDKFNNNKNDKSNIFSIISAALVTASAAAGPVPELSALLTLGIGSVGFGNAFAPDELDYTKEISDQLGESFTAAVEGLSVNLNLAMTGRDTKSQKTTADLPNMSGPWSTNIAKYFDGGKFLVANIEAVAAPMLDNLSKFLKQGAVNAILLPQEYFVYIDTSYADSESCAEDGGTRFWVDGAGCGDFWKLDGGEPNVMGKGKKDEEVNNMMDIKYGGFDIAIMYGNAIQCARDHPDGKGAIDPDVNKLPTDGKPAPCFYNYPVFKGKKKHEYGTYYLCNDGDDDINTTGRRASGTCD</sequence>
<evidence type="ECO:0000313" key="2">
    <source>
        <dbReference type="EMBL" id="CAJ2513287.1"/>
    </source>
</evidence>
<dbReference type="AlphaFoldDB" id="A0AAI8VYA9"/>
<name>A0AAI8VYA9_9PEZI</name>
<protein>
    <submittedName>
        <fullName evidence="2">Uu.00g014060.m01.CDS01</fullName>
    </submittedName>
</protein>
<comment type="caution">
    <text evidence="2">The sequence shown here is derived from an EMBL/GenBank/DDBJ whole genome shotgun (WGS) entry which is preliminary data.</text>
</comment>
<dbReference type="EMBL" id="CAUWAG010000020">
    <property type="protein sequence ID" value="CAJ2513287.1"/>
    <property type="molecule type" value="Genomic_DNA"/>
</dbReference>